<dbReference type="EMBL" id="FMZA01000005">
    <property type="protein sequence ID" value="SDC26339.1"/>
    <property type="molecule type" value="Genomic_DNA"/>
</dbReference>
<protein>
    <submittedName>
        <fullName evidence="1">Uncharacterized protein</fullName>
    </submittedName>
</protein>
<proteinExistence type="predicted"/>
<gene>
    <name evidence="1" type="ORF">SAMN04488112_10585</name>
</gene>
<reference evidence="1 2" key="1">
    <citation type="submission" date="2016-10" db="EMBL/GenBank/DDBJ databases">
        <authorList>
            <person name="de Groot N.N."/>
        </authorList>
    </citation>
    <scope>NUCLEOTIDE SEQUENCE [LARGE SCALE GENOMIC DNA]</scope>
    <source>
        <strain evidence="1 2">DSM 45514</strain>
    </source>
</reference>
<dbReference type="Proteomes" id="UP000199387">
    <property type="component" value="Unassembled WGS sequence"/>
</dbReference>
<dbReference type="STRING" id="1236220.SAMN04488112_10585"/>
<sequence>MTTKTGMLKRNKMSWEKAAEHFLDEQPFRNMGLIHGQRSTFAWLVISQAKGIGYRVRDMII</sequence>
<name>A0A1G6K5M2_9BACL</name>
<keyword evidence="2" id="KW-1185">Reference proteome</keyword>
<evidence type="ECO:0000313" key="1">
    <source>
        <dbReference type="EMBL" id="SDC26339.1"/>
    </source>
</evidence>
<evidence type="ECO:0000313" key="2">
    <source>
        <dbReference type="Proteomes" id="UP000199387"/>
    </source>
</evidence>
<organism evidence="1 2">
    <name type="scientific">Melghirimyces thermohalophilus</name>
    <dbReference type="NCBI Taxonomy" id="1236220"/>
    <lineage>
        <taxon>Bacteria</taxon>
        <taxon>Bacillati</taxon>
        <taxon>Bacillota</taxon>
        <taxon>Bacilli</taxon>
        <taxon>Bacillales</taxon>
        <taxon>Thermoactinomycetaceae</taxon>
        <taxon>Melghirimyces</taxon>
    </lineage>
</organism>
<dbReference type="AlphaFoldDB" id="A0A1G6K5M2"/>
<accession>A0A1G6K5M2</accession>